<dbReference type="InterPro" id="IPR052913">
    <property type="entry name" value="Glycopeptide_resist_protein"/>
</dbReference>
<sequence length="222" mass="24702">MKRFWRKGSRLIWLVALVFIVPLEIEAASHCLAKQLAQETDHSLGYPSQGLLIWENDEEFLKLSEENKTPVRMAAFQTTLPDPLPGEEYNVGLAAKMLAGTVVQPGQIFSMNGTLGPRTREKGFREGPAYSGGQVIRVIGGGICKISTTLYNVTTLANLQIIERRPHGMLVPYVPPGQDATVSYGTTDFKFRNTTDSPLMIWRRKLTTLFTWLFTGKPGFPG</sequence>
<gene>
    <name evidence="1" type="ORF">EDC14_1003245</name>
</gene>
<dbReference type="PANTHER" id="PTHR35788">
    <property type="entry name" value="EXPORTED PROTEIN-RELATED"/>
    <property type="match status" value="1"/>
</dbReference>
<name>A0A4R1S7J9_HYDET</name>
<evidence type="ECO:0000313" key="1">
    <source>
        <dbReference type="EMBL" id="TCL75311.1"/>
    </source>
</evidence>
<keyword evidence="2" id="KW-1185">Reference proteome</keyword>
<dbReference type="EMBL" id="SLUN01000003">
    <property type="protein sequence ID" value="TCL75311.1"/>
    <property type="molecule type" value="Genomic_DNA"/>
</dbReference>
<proteinExistence type="predicted"/>
<dbReference type="Pfam" id="PF04294">
    <property type="entry name" value="VanW"/>
    <property type="match status" value="1"/>
</dbReference>
<dbReference type="Proteomes" id="UP000295008">
    <property type="component" value="Unassembled WGS sequence"/>
</dbReference>
<accession>A0A4R1S7J9</accession>
<dbReference type="RefSeq" id="WP_165907785.1">
    <property type="nucleotide sequence ID" value="NZ_SLUN01000003.1"/>
</dbReference>
<dbReference type="InterPro" id="IPR007391">
    <property type="entry name" value="Vancomycin_resist_VanW"/>
</dbReference>
<comment type="caution">
    <text evidence="1">The sequence shown here is derived from an EMBL/GenBank/DDBJ whole genome shotgun (WGS) entry which is preliminary data.</text>
</comment>
<dbReference type="AlphaFoldDB" id="A0A4R1S7J9"/>
<organism evidence="1 2">
    <name type="scientific">Hydrogenispora ethanolica</name>
    <dbReference type="NCBI Taxonomy" id="1082276"/>
    <lineage>
        <taxon>Bacteria</taxon>
        <taxon>Bacillati</taxon>
        <taxon>Bacillota</taxon>
        <taxon>Hydrogenispora</taxon>
    </lineage>
</organism>
<dbReference type="PANTHER" id="PTHR35788:SF1">
    <property type="entry name" value="EXPORTED PROTEIN"/>
    <property type="match status" value="1"/>
</dbReference>
<evidence type="ECO:0000313" key="2">
    <source>
        <dbReference type="Proteomes" id="UP000295008"/>
    </source>
</evidence>
<protein>
    <submittedName>
        <fullName evidence="1">VanW like protein</fullName>
    </submittedName>
</protein>
<reference evidence="1 2" key="1">
    <citation type="submission" date="2019-03" db="EMBL/GenBank/DDBJ databases">
        <title>Genomic Encyclopedia of Type Strains, Phase IV (KMG-IV): sequencing the most valuable type-strain genomes for metagenomic binning, comparative biology and taxonomic classification.</title>
        <authorList>
            <person name="Goeker M."/>
        </authorList>
    </citation>
    <scope>NUCLEOTIDE SEQUENCE [LARGE SCALE GENOMIC DNA]</scope>
    <source>
        <strain evidence="1 2">LX-B</strain>
    </source>
</reference>